<organism evidence="1 2">
    <name type="scientific">Octopus vulgaris</name>
    <name type="common">Common octopus</name>
    <dbReference type="NCBI Taxonomy" id="6645"/>
    <lineage>
        <taxon>Eukaryota</taxon>
        <taxon>Metazoa</taxon>
        <taxon>Spiralia</taxon>
        <taxon>Lophotrochozoa</taxon>
        <taxon>Mollusca</taxon>
        <taxon>Cephalopoda</taxon>
        <taxon>Coleoidea</taxon>
        <taxon>Octopodiformes</taxon>
        <taxon>Octopoda</taxon>
        <taxon>Incirrata</taxon>
        <taxon>Octopodidae</taxon>
        <taxon>Octopus</taxon>
    </lineage>
</organism>
<protein>
    <submittedName>
        <fullName evidence="1">Uncharacterized protein</fullName>
    </submittedName>
</protein>
<evidence type="ECO:0000313" key="1">
    <source>
        <dbReference type="EMBL" id="CAI9723764.1"/>
    </source>
</evidence>
<evidence type="ECO:0000313" key="2">
    <source>
        <dbReference type="Proteomes" id="UP001162480"/>
    </source>
</evidence>
<sequence>MMPRDRLLALLRNLHFNSGENQDDRLHKIRPIVDEVAESGVCPHTGYLYGREFEEIQGKASIETRPNLPALESRFIEYASQLAKPMGTLELQNLH</sequence>
<reference evidence="1" key="1">
    <citation type="submission" date="2023-08" db="EMBL/GenBank/DDBJ databases">
        <authorList>
            <person name="Alioto T."/>
            <person name="Alioto T."/>
            <person name="Gomez Garrido J."/>
        </authorList>
    </citation>
    <scope>NUCLEOTIDE SEQUENCE</scope>
</reference>
<dbReference type="EMBL" id="OX597819">
    <property type="protein sequence ID" value="CAI9723764.1"/>
    <property type="molecule type" value="Genomic_DNA"/>
</dbReference>
<gene>
    <name evidence="1" type="ORF">OCTVUL_1B030749</name>
</gene>
<accession>A0AA36AXU6</accession>
<name>A0AA36AXU6_OCTVU</name>
<dbReference type="AlphaFoldDB" id="A0AA36AXU6"/>
<dbReference type="Proteomes" id="UP001162480">
    <property type="component" value="Chromosome 6"/>
</dbReference>
<proteinExistence type="predicted"/>
<keyword evidence="2" id="KW-1185">Reference proteome</keyword>